<proteinExistence type="predicted"/>
<dbReference type="VEuPathDB" id="FungiDB:TAPDE_005418"/>
<keyword evidence="1" id="KW-1133">Transmembrane helix</keyword>
<feature type="transmembrane region" description="Helical" evidence="1">
    <location>
        <begin position="46"/>
        <end position="66"/>
    </location>
</feature>
<reference evidence="2 3" key="1">
    <citation type="journal article" date="2013" name="MBio">
        <title>Genome sequencing of the plant pathogen Taphrina deformans, the causal agent of peach leaf curl.</title>
        <authorList>
            <person name="Cisse O.H."/>
            <person name="Almeida J.M.G.C.F."/>
            <person name="Fonseca A."/>
            <person name="Kumar A.A."/>
            <person name="Salojaervi J."/>
            <person name="Overmyer K."/>
            <person name="Hauser P.M."/>
            <person name="Pagni M."/>
        </authorList>
    </citation>
    <scope>NUCLEOTIDE SEQUENCE [LARGE SCALE GENOMIC DNA]</scope>
    <source>
        <strain evidence="3">PYCC 5710 / ATCC 11124 / CBS 356.35 / IMI 108563 / JCM 9778 / NBRC 8474</strain>
    </source>
</reference>
<dbReference type="PANTHER" id="PTHR39470">
    <property type="entry name" value="CHROMOSOME 10, WHOLE GENOME SHOTGUN SEQUENCE"/>
    <property type="match status" value="1"/>
</dbReference>
<comment type="caution">
    <text evidence="2">The sequence shown here is derived from an EMBL/GenBank/DDBJ whole genome shotgun (WGS) entry which is preliminary data.</text>
</comment>
<dbReference type="Proteomes" id="UP000013776">
    <property type="component" value="Unassembled WGS sequence"/>
</dbReference>
<dbReference type="EMBL" id="CAHR02000331">
    <property type="protein sequence ID" value="CCG84869.1"/>
    <property type="molecule type" value="Genomic_DNA"/>
</dbReference>
<organism evidence="2 3">
    <name type="scientific">Taphrina deformans (strain PYCC 5710 / ATCC 11124 / CBS 356.35 / IMI 108563 / JCM 9778 / NBRC 8474)</name>
    <name type="common">Peach leaf curl fungus</name>
    <name type="synonym">Lalaria deformans</name>
    <dbReference type="NCBI Taxonomy" id="1097556"/>
    <lineage>
        <taxon>Eukaryota</taxon>
        <taxon>Fungi</taxon>
        <taxon>Dikarya</taxon>
        <taxon>Ascomycota</taxon>
        <taxon>Taphrinomycotina</taxon>
        <taxon>Taphrinomycetes</taxon>
        <taxon>Taphrinales</taxon>
        <taxon>Taphrinaceae</taxon>
        <taxon>Taphrina</taxon>
    </lineage>
</organism>
<keyword evidence="3" id="KW-1185">Reference proteome</keyword>
<name>R4XGS3_TAPDE</name>
<accession>R4XGS3</accession>
<gene>
    <name evidence="2" type="ORF">TAPDE_005418</name>
</gene>
<dbReference type="STRING" id="1097556.R4XGS3"/>
<keyword evidence="1" id="KW-0472">Membrane</keyword>
<evidence type="ECO:0000313" key="2">
    <source>
        <dbReference type="EMBL" id="CCG84869.1"/>
    </source>
</evidence>
<dbReference type="PANTHER" id="PTHR39470:SF1">
    <property type="entry name" value="CHORISMATE SYNTHASE PROTEIN"/>
    <property type="match status" value="1"/>
</dbReference>
<evidence type="ECO:0000256" key="1">
    <source>
        <dbReference type="SAM" id="Phobius"/>
    </source>
</evidence>
<sequence length="323" mass="35905">MTAVLQTLAIVLLPVVIPFARKQFNNVRQYRNAIPRGYTSTERERLSLICVAAAVYLVVLVSELLASETNVYRLTDSRLAIPLDVLRRRAAALGKVLPDSFWTVLENREGVLMYLRLGIEPFLECTWCALESPNSYVLYIVGGIALRYLTHLPVLSLSSGYKVLSAWVLAAAFATEMYVRSGGLDRFNGRTKGSRDILFVDSYAGVVRNCFFLWTLAAASIKCYLDARYPGTQSTPADISLQLVQTIEKLRASNSMQRSVGDNKTLREHAAGFWARNEAATANLDCDQTLKDARTNASSRVGNTKQETAQAREFVERVSAQSM</sequence>
<keyword evidence="1" id="KW-0812">Transmembrane</keyword>
<protein>
    <submittedName>
        <fullName evidence="2">Uncharacterized protein</fullName>
    </submittedName>
</protein>
<dbReference type="OrthoDB" id="4218123at2759"/>
<dbReference type="AlphaFoldDB" id="R4XGS3"/>
<evidence type="ECO:0000313" key="3">
    <source>
        <dbReference type="Proteomes" id="UP000013776"/>
    </source>
</evidence>